<feature type="non-terminal residue" evidence="1">
    <location>
        <position position="81"/>
    </location>
</feature>
<proteinExistence type="predicted"/>
<dbReference type="EMBL" id="KV904387">
    <property type="protein sequence ID" value="OON15466.1"/>
    <property type="molecule type" value="Genomic_DNA"/>
</dbReference>
<evidence type="ECO:0000313" key="1">
    <source>
        <dbReference type="EMBL" id="OON15466.1"/>
    </source>
</evidence>
<keyword evidence="2" id="KW-1185">Reference proteome</keyword>
<accession>A0A1S8WLZ1</accession>
<organism evidence="1 2">
    <name type="scientific">Opisthorchis viverrini</name>
    <name type="common">Southeast Asian liver fluke</name>
    <dbReference type="NCBI Taxonomy" id="6198"/>
    <lineage>
        <taxon>Eukaryota</taxon>
        <taxon>Metazoa</taxon>
        <taxon>Spiralia</taxon>
        <taxon>Lophotrochozoa</taxon>
        <taxon>Platyhelminthes</taxon>
        <taxon>Trematoda</taxon>
        <taxon>Digenea</taxon>
        <taxon>Opisthorchiida</taxon>
        <taxon>Opisthorchiata</taxon>
        <taxon>Opisthorchiidae</taxon>
        <taxon>Opisthorchis</taxon>
    </lineage>
</organism>
<protein>
    <submittedName>
        <fullName evidence="1">Uncharacterized protein</fullName>
    </submittedName>
</protein>
<dbReference type="Proteomes" id="UP000243686">
    <property type="component" value="Unassembled WGS sequence"/>
</dbReference>
<gene>
    <name evidence="1" type="ORF">X801_08731</name>
</gene>
<sequence>MASRGIRDKASLGRWLDGPDCLYAGNDLPVFLPAESGVPEGIEYKRASKCVNAICSRAEIGVLFKRYSDWFKLTKAVAWWL</sequence>
<reference evidence="1 2" key="1">
    <citation type="submission" date="2015-03" db="EMBL/GenBank/DDBJ databases">
        <title>Draft genome of the nematode, Opisthorchis viverrini.</title>
        <authorList>
            <person name="Mitreva M."/>
        </authorList>
    </citation>
    <scope>NUCLEOTIDE SEQUENCE [LARGE SCALE GENOMIC DNA]</scope>
    <source>
        <strain evidence="1">Khon Kaen</strain>
    </source>
</reference>
<name>A0A1S8WLZ1_OPIVI</name>
<evidence type="ECO:0000313" key="2">
    <source>
        <dbReference type="Proteomes" id="UP000243686"/>
    </source>
</evidence>
<dbReference type="AlphaFoldDB" id="A0A1S8WLZ1"/>